<evidence type="ECO:0000313" key="2">
    <source>
        <dbReference type="Proteomes" id="UP001055879"/>
    </source>
</evidence>
<dbReference type="EMBL" id="CM042047">
    <property type="protein sequence ID" value="KAI3773185.1"/>
    <property type="molecule type" value="Genomic_DNA"/>
</dbReference>
<name>A0ACB9FQU6_ARCLA</name>
<keyword evidence="2" id="KW-1185">Reference proteome</keyword>
<reference evidence="2" key="1">
    <citation type="journal article" date="2022" name="Mol. Ecol. Resour.">
        <title>The genomes of chicory, endive, great burdock and yacon provide insights into Asteraceae palaeo-polyploidization history and plant inulin production.</title>
        <authorList>
            <person name="Fan W."/>
            <person name="Wang S."/>
            <person name="Wang H."/>
            <person name="Wang A."/>
            <person name="Jiang F."/>
            <person name="Liu H."/>
            <person name="Zhao H."/>
            <person name="Xu D."/>
            <person name="Zhang Y."/>
        </authorList>
    </citation>
    <scope>NUCLEOTIDE SEQUENCE [LARGE SCALE GENOMIC DNA]</scope>
    <source>
        <strain evidence="2">cv. Niubang</strain>
    </source>
</reference>
<reference evidence="1 2" key="2">
    <citation type="journal article" date="2022" name="Mol. Ecol. Resour.">
        <title>The genomes of chicory, endive, great burdock and yacon provide insights into Asteraceae paleo-polyploidization history and plant inulin production.</title>
        <authorList>
            <person name="Fan W."/>
            <person name="Wang S."/>
            <person name="Wang H."/>
            <person name="Wang A."/>
            <person name="Jiang F."/>
            <person name="Liu H."/>
            <person name="Zhao H."/>
            <person name="Xu D."/>
            <person name="Zhang Y."/>
        </authorList>
    </citation>
    <scope>NUCLEOTIDE SEQUENCE [LARGE SCALE GENOMIC DNA]</scope>
    <source>
        <strain evidence="2">cv. Niubang</strain>
    </source>
</reference>
<sequence length="154" mass="17914">MPLRRRKVRRSTLANFSDEDLFQALNTRELEVICCSGELLLTRGGGDLALSLFHCSVELLLVSLSLLTVWFLSYCSDIRWRRSGVEKGGGYLVIDINYFPGYEKLSCYETVMTDFFLNLMKSHTVEKTTTDFDRPSDWIRRRRCRLMVFAFLFG</sequence>
<organism evidence="1 2">
    <name type="scientific">Arctium lappa</name>
    <name type="common">Greater burdock</name>
    <name type="synonym">Lappa major</name>
    <dbReference type="NCBI Taxonomy" id="4217"/>
    <lineage>
        <taxon>Eukaryota</taxon>
        <taxon>Viridiplantae</taxon>
        <taxon>Streptophyta</taxon>
        <taxon>Embryophyta</taxon>
        <taxon>Tracheophyta</taxon>
        <taxon>Spermatophyta</taxon>
        <taxon>Magnoliopsida</taxon>
        <taxon>eudicotyledons</taxon>
        <taxon>Gunneridae</taxon>
        <taxon>Pentapetalae</taxon>
        <taxon>asterids</taxon>
        <taxon>campanulids</taxon>
        <taxon>Asterales</taxon>
        <taxon>Asteraceae</taxon>
        <taxon>Carduoideae</taxon>
        <taxon>Cardueae</taxon>
        <taxon>Arctiinae</taxon>
        <taxon>Arctium</taxon>
    </lineage>
</organism>
<protein>
    <submittedName>
        <fullName evidence="1">Uncharacterized protein</fullName>
    </submittedName>
</protein>
<proteinExistence type="predicted"/>
<gene>
    <name evidence="1" type="ORF">L6452_04389</name>
</gene>
<accession>A0ACB9FQU6</accession>
<dbReference type="Proteomes" id="UP001055879">
    <property type="component" value="Linkage Group LG01"/>
</dbReference>
<comment type="caution">
    <text evidence="1">The sequence shown here is derived from an EMBL/GenBank/DDBJ whole genome shotgun (WGS) entry which is preliminary data.</text>
</comment>
<evidence type="ECO:0000313" key="1">
    <source>
        <dbReference type="EMBL" id="KAI3773185.1"/>
    </source>
</evidence>